<evidence type="ECO:0000313" key="4">
    <source>
        <dbReference type="Proteomes" id="UP001470230"/>
    </source>
</evidence>
<evidence type="ECO:0000256" key="2">
    <source>
        <dbReference type="SAM" id="MobiDB-lite"/>
    </source>
</evidence>
<dbReference type="InterPro" id="IPR032847">
    <property type="entry name" value="PRPF17"/>
</dbReference>
<sequence length="477" mass="54289">MSLLDYGDDSSDESPNQNEAAFDPAPPVVDKSIFDTNQNAPSRINGNFPIEKQNLLLAPKQDREVEEITMVDAIWQQKHYAKKVKRSKHNHGQRRDIPWDENEVIKEDAPITDRMAYKQRMAKRTWFPAIGDTELPDTTVWHNVINIKDFLGRSWVYQPISYVAKPDHECFMPKTMIHRFTYHTSSVTNVEMFPTYGHMVLSCSLDSTIKIWSLSGDRQCIQTYMGHKQGVRDCSFLKTGFRFVSACFGKRLKLWDTEKGFISGAVLDAIPSQVIVNRSEGHEEECIVALHDGRAVHYDFRVNGEKKPVREYKYHTAPMSAATFLPGCKYFITSGEDSALVMWESGLDKPVSVLKDLWMKPISALVAHPKDPYVCGQMQTGEIVVFKTSPSFSCYQNRSFIGHHAQSFPCRMTISPDGSFIASGDSDGKLFIWEWKSAIIKKTFDIHSQVLIRADWSPYNPSQIITGSYDNSLCLLD</sequence>
<keyword evidence="1" id="KW-0853">WD repeat</keyword>
<accession>A0ABR2J057</accession>
<dbReference type="InterPro" id="IPR001680">
    <property type="entry name" value="WD40_rpt"/>
</dbReference>
<dbReference type="SMART" id="SM00320">
    <property type="entry name" value="WD40"/>
    <property type="match status" value="5"/>
</dbReference>
<dbReference type="Proteomes" id="UP001470230">
    <property type="component" value="Unassembled WGS sequence"/>
</dbReference>
<dbReference type="EMBL" id="JAPFFF010000014">
    <property type="protein sequence ID" value="KAK8870430.1"/>
    <property type="molecule type" value="Genomic_DNA"/>
</dbReference>
<dbReference type="InterPro" id="IPR036322">
    <property type="entry name" value="WD40_repeat_dom_sf"/>
</dbReference>
<evidence type="ECO:0000313" key="3">
    <source>
        <dbReference type="EMBL" id="KAK8870430.1"/>
    </source>
</evidence>
<dbReference type="Pfam" id="PF00400">
    <property type="entry name" value="WD40"/>
    <property type="match status" value="4"/>
</dbReference>
<dbReference type="InterPro" id="IPR015943">
    <property type="entry name" value="WD40/YVTN_repeat-like_dom_sf"/>
</dbReference>
<feature type="repeat" description="WD" evidence="1">
    <location>
        <begin position="412"/>
        <end position="443"/>
    </location>
</feature>
<dbReference type="PANTHER" id="PTHR43979">
    <property type="entry name" value="PRE-MRNA-PROCESSING FACTOR 17"/>
    <property type="match status" value="1"/>
</dbReference>
<dbReference type="SUPFAM" id="SSF50978">
    <property type="entry name" value="WD40 repeat-like"/>
    <property type="match status" value="1"/>
</dbReference>
<feature type="repeat" description="WD" evidence="1">
    <location>
        <begin position="180"/>
        <end position="215"/>
    </location>
</feature>
<organism evidence="3 4">
    <name type="scientific">Tritrichomonas musculus</name>
    <dbReference type="NCBI Taxonomy" id="1915356"/>
    <lineage>
        <taxon>Eukaryota</taxon>
        <taxon>Metamonada</taxon>
        <taxon>Parabasalia</taxon>
        <taxon>Tritrichomonadida</taxon>
        <taxon>Tritrichomonadidae</taxon>
        <taxon>Tritrichomonas</taxon>
    </lineage>
</organism>
<feature type="compositionally biased region" description="Acidic residues" evidence="2">
    <location>
        <begin position="1"/>
        <end position="12"/>
    </location>
</feature>
<reference evidence="3 4" key="1">
    <citation type="submission" date="2024-04" db="EMBL/GenBank/DDBJ databases">
        <title>Tritrichomonas musculus Genome.</title>
        <authorList>
            <person name="Alves-Ferreira E."/>
            <person name="Grigg M."/>
            <person name="Lorenzi H."/>
            <person name="Galac M."/>
        </authorList>
    </citation>
    <scope>NUCLEOTIDE SEQUENCE [LARGE SCALE GENOMIC DNA]</scope>
    <source>
        <strain evidence="3 4">EAF2021</strain>
    </source>
</reference>
<evidence type="ECO:0000256" key="1">
    <source>
        <dbReference type="PROSITE-ProRule" id="PRU00221"/>
    </source>
</evidence>
<proteinExistence type="predicted"/>
<dbReference type="PANTHER" id="PTHR43979:SF1">
    <property type="entry name" value="PRE-MRNA-PROCESSING FACTOR 17"/>
    <property type="match status" value="1"/>
</dbReference>
<dbReference type="PROSITE" id="PS50082">
    <property type="entry name" value="WD_REPEATS_2"/>
    <property type="match status" value="4"/>
</dbReference>
<keyword evidence="4" id="KW-1185">Reference proteome</keyword>
<protein>
    <submittedName>
        <fullName evidence="3">WD repeat-containing protein 25</fullName>
    </submittedName>
</protein>
<dbReference type="Gene3D" id="2.130.10.10">
    <property type="entry name" value="YVTN repeat-like/Quinoprotein amine dehydrogenase"/>
    <property type="match status" value="1"/>
</dbReference>
<comment type="caution">
    <text evidence="3">The sequence shown here is derived from an EMBL/GenBank/DDBJ whole genome shotgun (WGS) entry which is preliminary data.</text>
</comment>
<feature type="region of interest" description="Disordered" evidence="2">
    <location>
        <begin position="1"/>
        <end position="29"/>
    </location>
</feature>
<name>A0ABR2J057_9EUKA</name>
<feature type="repeat" description="WD" evidence="1">
    <location>
        <begin position="312"/>
        <end position="344"/>
    </location>
</feature>
<feature type="repeat" description="WD" evidence="1">
    <location>
        <begin position="224"/>
        <end position="260"/>
    </location>
</feature>
<gene>
    <name evidence="3" type="ORF">M9Y10_008312</name>
</gene>
<dbReference type="PROSITE" id="PS50294">
    <property type="entry name" value="WD_REPEATS_REGION"/>
    <property type="match status" value="1"/>
</dbReference>